<feature type="compositionally biased region" description="Basic and acidic residues" evidence="1">
    <location>
        <begin position="69"/>
        <end position="96"/>
    </location>
</feature>
<evidence type="ECO:0000313" key="3">
    <source>
        <dbReference type="Proteomes" id="UP000184339"/>
    </source>
</evidence>
<evidence type="ECO:0000256" key="1">
    <source>
        <dbReference type="SAM" id="MobiDB-lite"/>
    </source>
</evidence>
<accession>A0A1M7QMP1</accession>
<name>A0A1M7QMP1_9BURK</name>
<feature type="region of interest" description="Disordered" evidence="1">
    <location>
        <begin position="62"/>
        <end position="102"/>
    </location>
</feature>
<dbReference type="STRING" id="551987.SAMN05192549_107277"/>
<proteinExistence type="predicted"/>
<protein>
    <submittedName>
        <fullName evidence="2">Uncharacterized protein</fullName>
    </submittedName>
</protein>
<sequence length="102" mass="11142">MNDKLINTTRITTQLEFDDHGGFKLVEVLDQEVLEAIGGGDIVIPTPKLPNAQVLCSTKNECPTNYCDPKPEPKQDPKPKPDPKPDPSKEKSKAADEDGDEG</sequence>
<evidence type="ECO:0000313" key="2">
    <source>
        <dbReference type="EMBL" id="SHN32351.1"/>
    </source>
</evidence>
<gene>
    <name evidence="2" type="ORF">SAMN05192549_107277</name>
</gene>
<dbReference type="AlphaFoldDB" id="A0A1M7QMP1"/>
<dbReference type="EMBL" id="FRCX01000007">
    <property type="protein sequence ID" value="SHN32351.1"/>
    <property type="molecule type" value="Genomic_DNA"/>
</dbReference>
<dbReference type="RefSeq" id="WP_072786601.1">
    <property type="nucleotide sequence ID" value="NZ_FRCX01000007.1"/>
</dbReference>
<dbReference type="Proteomes" id="UP000184339">
    <property type="component" value="Unassembled WGS sequence"/>
</dbReference>
<keyword evidence="3" id="KW-1185">Reference proteome</keyword>
<reference evidence="3" key="1">
    <citation type="submission" date="2016-11" db="EMBL/GenBank/DDBJ databases">
        <authorList>
            <person name="Varghese N."/>
            <person name="Submissions S."/>
        </authorList>
    </citation>
    <scope>NUCLEOTIDE SEQUENCE [LARGE SCALE GENOMIC DNA]</scope>
    <source>
        <strain evidence="3">Sac-22</strain>
    </source>
</reference>
<organism evidence="2 3">
    <name type="scientific">Duganella sacchari</name>
    <dbReference type="NCBI Taxonomy" id="551987"/>
    <lineage>
        <taxon>Bacteria</taxon>
        <taxon>Pseudomonadati</taxon>
        <taxon>Pseudomonadota</taxon>
        <taxon>Betaproteobacteria</taxon>
        <taxon>Burkholderiales</taxon>
        <taxon>Oxalobacteraceae</taxon>
        <taxon>Telluria group</taxon>
        <taxon>Duganella</taxon>
    </lineage>
</organism>